<dbReference type="EMBL" id="HBUE01089339">
    <property type="protein sequence ID" value="CAG6480814.1"/>
    <property type="molecule type" value="Transcribed_RNA"/>
</dbReference>
<accession>A0A8D8BUY1</accession>
<reference evidence="2" key="1">
    <citation type="submission" date="2021-05" db="EMBL/GenBank/DDBJ databases">
        <authorList>
            <person name="Alioto T."/>
            <person name="Alioto T."/>
            <person name="Gomez Garrido J."/>
        </authorList>
    </citation>
    <scope>NUCLEOTIDE SEQUENCE</scope>
</reference>
<dbReference type="AlphaFoldDB" id="A0A8D8BUY1"/>
<protein>
    <submittedName>
        <fullName evidence="2">(northern house mosquito) hypothetical protein</fullName>
    </submittedName>
</protein>
<feature type="region of interest" description="Disordered" evidence="1">
    <location>
        <begin position="46"/>
        <end position="89"/>
    </location>
</feature>
<evidence type="ECO:0000256" key="1">
    <source>
        <dbReference type="SAM" id="MobiDB-lite"/>
    </source>
</evidence>
<proteinExistence type="predicted"/>
<feature type="compositionally biased region" description="Basic and acidic residues" evidence="1">
    <location>
        <begin position="161"/>
        <end position="216"/>
    </location>
</feature>
<sequence length="235" mass="26227">MQEPTAEHRTVRNLPYGIVLQRRSSTIGPWATQRPLRCHRRTCHSKRWSHLQHGPQADRRRVPQPSRAHPQPVRADAAPPTASVRAGDSPVPAHLQLTELPRVAPEPAVRVQGLPPGVLLHRPPRPSAGRAQAVVQVVLPLPEADPAPEDSRPHRARPAGSHREQIVHRPAEHRRSHEAAVQELDRAPRRVRLRHVDPDRDRTVDRTARLPADRPQAELGNLHHPSGRCGATVRG</sequence>
<feature type="region of interest" description="Disordered" evidence="1">
    <location>
        <begin position="143"/>
        <end position="235"/>
    </location>
</feature>
<evidence type="ECO:0000313" key="2">
    <source>
        <dbReference type="EMBL" id="CAG6480814.1"/>
    </source>
</evidence>
<organism evidence="2">
    <name type="scientific">Culex pipiens</name>
    <name type="common">House mosquito</name>
    <dbReference type="NCBI Taxonomy" id="7175"/>
    <lineage>
        <taxon>Eukaryota</taxon>
        <taxon>Metazoa</taxon>
        <taxon>Ecdysozoa</taxon>
        <taxon>Arthropoda</taxon>
        <taxon>Hexapoda</taxon>
        <taxon>Insecta</taxon>
        <taxon>Pterygota</taxon>
        <taxon>Neoptera</taxon>
        <taxon>Endopterygota</taxon>
        <taxon>Diptera</taxon>
        <taxon>Nematocera</taxon>
        <taxon>Culicoidea</taxon>
        <taxon>Culicidae</taxon>
        <taxon>Culicinae</taxon>
        <taxon>Culicini</taxon>
        <taxon>Culex</taxon>
        <taxon>Culex</taxon>
    </lineage>
</organism>
<name>A0A8D8BUY1_CULPI</name>